<feature type="domain" description="Protein kinase" evidence="13">
    <location>
        <begin position="407"/>
        <end position="757"/>
    </location>
</feature>
<dbReference type="GO" id="GO:0000077">
    <property type="term" value="P:DNA damage checkpoint signaling"/>
    <property type="evidence" value="ECO:0007669"/>
    <property type="project" value="InterPro"/>
</dbReference>
<name>A0A2H9TLF4_9FUNG</name>
<evidence type="ECO:0000256" key="7">
    <source>
        <dbReference type="ARBA" id="ARBA00047899"/>
    </source>
</evidence>
<dbReference type="CDD" id="cd14046">
    <property type="entry name" value="STKc_EIF2AK4_GCN2_rpt2"/>
    <property type="match status" value="1"/>
</dbReference>
<evidence type="ECO:0000256" key="5">
    <source>
        <dbReference type="ARBA" id="ARBA00022777"/>
    </source>
</evidence>
<accession>A0A2H9TLF4</accession>
<dbReference type="STRING" id="1246581.A0A2H9TLF4"/>
<keyword evidence="2" id="KW-0723">Serine/threonine-protein kinase</keyword>
<dbReference type="Gene3D" id="3.30.200.20">
    <property type="entry name" value="Phosphorylase Kinase, domain 1"/>
    <property type="match status" value="1"/>
</dbReference>
<evidence type="ECO:0000256" key="10">
    <source>
        <dbReference type="PIRSR" id="PIRSR000660-2"/>
    </source>
</evidence>
<dbReference type="EMBL" id="MTSL01000113">
    <property type="protein sequence ID" value="PJF18601.1"/>
    <property type="molecule type" value="Genomic_DNA"/>
</dbReference>
<dbReference type="InterPro" id="IPR041715">
    <property type="entry name" value="HisRS-like_core"/>
</dbReference>
<dbReference type="SMART" id="SM00220">
    <property type="entry name" value="S_TKc"/>
    <property type="match status" value="1"/>
</dbReference>
<evidence type="ECO:0000259" key="13">
    <source>
        <dbReference type="PROSITE" id="PS50011"/>
    </source>
</evidence>
<protein>
    <recommendedName>
        <fullName evidence="1">non-specific serine/threonine protein kinase</fullName>
        <ecNumber evidence="1">2.7.11.1</ecNumber>
    </recommendedName>
</protein>
<feature type="binding site" evidence="10">
    <location>
        <begin position="413"/>
        <end position="421"/>
    </location>
    <ligand>
        <name>ATP</name>
        <dbReference type="ChEBI" id="CHEBI:30616"/>
    </ligand>
</feature>
<proteinExistence type="predicted"/>
<evidence type="ECO:0000256" key="1">
    <source>
        <dbReference type="ARBA" id="ARBA00012513"/>
    </source>
</evidence>
<dbReference type="SUPFAM" id="SSF56112">
    <property type="entry name" value="Protein kinase-like (PK-like)"/>
    <property type="match status" value="2"/>
</dbReference>
<evidence type="ECO:0000256" key="4">
    <source>
        <dbReference type="ARBA" id="ARBA00022741"/>
    </source>
</evidence>
<dbReference type="Gene3D" id="3.30.930.10">
    <property type="entry name" value="Bira Bifunctional Protein, Domain 2"/>
    <property type="match status" value="1"/>
</dbReference>
<dbReference type="PROSITE" id="PS50011">
    <property type="entry name" value="PROTEIN_KINASE_DOM"/>
    <property type="match status" value="2"/>
</dbReference>
<dbReference type="InterPro" id="IPR050339">
    <property type="entry name" value="CC_SR_Kinase"/>
</dbReference>
<keyword evidence="15" id="KW-1185">Reference proteome</keyword>
<evidence type="ECO:0000256" key="8">
    <source>
        <dbReference type="ARBA" id="ARBA00048679"/>
    </source>
</evidence>
<dbReference type="InterPro" id="IPR045864">
    <property type="entry name" value="aa-tRNA-synth_II/BPL/LPL"/>
</dbReference>
<evidence type="ECO:0000256" key="2">
    <source>
        <dbReference type="ARBA" id="ARBA00022527"/>
    </source>
</evidence>
<dbReference type="InterPro" id="IPR000719">
    <property type="entry name" value="Prot_kinase_dom"/>
</dbReference>
<dbReference type="InterPro" id="IPR017441">
    <property type="entry name" value="Protein_kinase_ATP_BS"/>
</dbReference>
<evidence type="ECO:0000256" key="12">
    <source>
        <dbReference type="SAM" id="MobiDB-lite"/>
    </source>
</evidence>
<keyword evidence="4 10" id="KW-0547">Nucleotide-binding</keyword>
<dbReference type="GO" id="GO:0005634">
    <property type="term" value="C:nucleus"/>
    <property type="evidence" value="ECO:0007669"/>
    <property type="project" value="TreeGrafter"/>
</dbReference>
<keyword evidence="6 10" id="KW-0067">ATP-binding</keyword>
<keyword evidence="5 14" id="KW-0418">Kinase</keyword>
<evidence type="ECO:0000313" key="14">
    <source>
        <dbReference type="EMBL" id="PJF18601.1"/>
    </source>
</evidence>
<comment type="caution">
    <text evidence="14">The sequence shown here is derived from an EMBL/GenBank/DDBJ whole genome shotgun (WGS) entry which is preliminary data.</text>
</comment>
<dbReference type="InterPro" id="IPR024435">
    <property type="entry name" value="HisRS-related_dom"/>
</dbReference>
<sequence length="1376" mass="153151">MAGGRTSLYERQWNEVDAINRGAWYHLDNSANPVASRIKHELEVKEKLVKSARDRKNSEDPSDFSKILHFDPPLSIQLPDSEKPLKIPKLFVGDALVESVLGGNTFCAEFDGLEFLATSIRFEGAFYHTTHGRKKLHAVGKKIQELSHLGYSPLYCRLLGSTLVEVGEKMSDLWIVTDNYSGMTMEWLLNCSGTFSLSKSMSYVEDILHSLSDLHSSNVAHQGTWHDDELLMSVDLLLSNIIISTGIAGLRLIHPAITRLLRDLHQTHPISGRFTLPSEISWRPPEVISKGGQSGKKADIWHLGHVFLQMLFGISFPAAFETADDALEVVSGLPASVQSLINSMLERETTCRPSVAEILNHIAFSPKSMKEYESYTTKNISLAPRNIPVDISSRSDRRESSRYKTDFEEIQFLGRGAFGQVIKVRNRIDNRFYAIKRIRLDPSNFDYNNKILREVTTLSRLHHDRVVRYYQAWIEGGLASRSEDLRETSESSEEEEDDGTDDEWSREGISSRKMYSSNMIQSNSSLSSLIQFHTGFTSSEASSQNALESTAETMLAAGNGPQYLYIQMEYCPNQTLRDVIDAGVDSDEAWRLFRQIAEGLCHVHSQGTIHRDLKPGNIFLDTNGDVKIGDFGLAVGEDGEIVSKSAPVEVVDTGESLTGGIGTPLYVSPEQEAHGSRYNQKVDMYSLGIILIELLVPFTTGMERVLVIKDVRSAAVKLPDIFSRPNMTKAASILKNLLGHDAKTRFTSEELLRSDLLPVKMEDEYIREAIRTVSSPNTPYYSKLLTTVFSQGYDPLKAFTFDYHAGITNDAAILSGLDKVESILTTVFSRHGAVRFEPPLLVPKGSTAGPTFLSSSGQLVQLSDNLTTPFARFVALNSIADMKRFTIGPVFRENLAGGQPRQPLEASFDRVYSSEDNLIPELEVIRVASTVLDEVVGSQSFVLRLNHADILSAVLTQCLVPANKKKDVMEVLSQFSKSSWIKVKSLLTSRVVLPPAAIDSLGKIVGIKGNCASEVGSKYLDLEPLVAVKRLGDILKSMKESAEAIRYINLLVACIPQIGIKYRISVDPLFNLNDVIYSGTMFQVIMEDRKKTDGLVSGGSFRKLVDSFRFPTDRVRNINAVGAVWNLGRLLNMRSSLGIRIGKEPIVLIYSAGPDMLLEKLNIASLLWDSGIVVDIIREDIVTGEYINQIVRIRGISATIHLKDHSSRGQFGVVRLKSIEKRQEFELTRSEIVDALCSIFAETDREVSRDEQGMTPQPSSTPLNVSLFAPYAKIKGGQKTIIMEKAVRAMSPLLATMSGTAPIEVIAHDMSRDLLRRVMDTLSEGDDSFKKLVDSRDDRNAATKMRTLLRGLREKSFAFLYHYKDNCIDLAPLTIQ</sequence>
<dbReference type="OrthoDB" id="341578at2759"/>
<dbReference type="GO" id="GO:0004694">
    <property type="term" value="F:eukaryotic translation initiation factor 2alpha kinase activity"/>
    <property type="evidence" value="ECO:0007669"/>
    <property type="project" value="InterPro"/>
</dbReference>
<comment type="catalytic activity">
    <reaction evidence="8">
        <text>L-seryl-[protein] + ATP = O-phospho-L-seryl-[protein] + ADP + H(+)</text>
        <dbReference type="Rhea" id="RHEA:17989"/>
        <dbReference type="Rhea" id="RHEA-COMP:9863"/>
        <dbReference type="Rhea" id="RHEA-COMP:11604"/>
        <dbReference type="ChEBI" id="CHEBI:15378"/>
        <dbReference type="ChEBI" id="CHEBI:29999"/>
        <dbReference type="ChEBI" id="CHEBI:30616"/>
        <dbReference type="ChEBI" id="CHEBI:83421"/>
        <dbReference type="ChEBI" id="CHEBI:456216"/>
        <dbReference type="EC" id="2.7.11.1"/>
    </reaction>
</comment>
<feature type="binding site" evidence="10 11">
    <location>
        <position position="436"/>
    </location>
    <ligand>
        <name>ATP</name>
        <dbReference type="ChEBI" id="CHEBI:30616"/>
    </ligand>
</feature>
<dbReference type="PANTHER" id="PTHR11042">
    <property type="entry name" value="EUKARYOTIC TRANSLATION INITIATION FACTOR 2-ALPHA KINASE EIF2-ALPHA KINASE -RELATED"/>
    <property type="match status" value="1"/>
</dbReference>
<dbReference type="PANTHER" id="PTHR11042:SF136">
    <property type="entry name" value="EIF-2-ALPHA KINASE GCN2"/>
    <property type="match status" value="1"/>
</dbReference>
<dbReference type="Pfam" id="PF12745">
    <property type="entry name" value="HGTP_anticodon2"/>
    <property type="match status" value="1"/>
</dbReference>
<evidence type="ECO:0000256" key="6">
    <source>
        <dbReference type="ARBA" id="ARBA00022840"/>
    </source>
</evidence>
<feature type="region of interest" description="Disordered" evidence="12">
    <location>
        <begin position="483"/>
        <end position="506"/>
    </location>
</feature>
<dbReference type="Pfam" id="PF13393">
    <property type="entry name" value="tRNA-synt_His"/>
    <property type="match status" value="1"/>
</dbReference>
<dbReference type="Gene3D" id="1.10.510.10">
    <property type="entry name" value="Transferase(Phosphotransferase) domain 1"/>
    <property type="match status" value="2"/>
</dbReference>
<organism evidence="14 15">
    <name type="scientific">Paramicrosporidium saccamoebae</name>
    <dbReference type="NCBI Taxonomy" id="1246581"/>
    <lineage>
        <taxon>Eukaryota</taxon>
        <taxon>Fungi</taxon>
        <taxon>Fungi incertae sedis</taxon>
        <taxon>Cryptomycota</taxon>
        <taxon>Cryptomycota incertae sedis</taxon>
        <taxon>Paramicrosporidium</taxon>
    </lineage>
</organism>
<evidence type="ECO:0000313" key="15">
    <source>
        <dbReference type="Proteomes" id="UP000240830"/>
    </source>
</evidence>
<feature type="domain" description="Protein kinase" evidence="13">
    <location>
        <begin position="95"/>
        <end position="364"/>
    </location>
</feature>
<dbReference type="SUPFAM" id="SSF55681">
    <property type="entry name" value="Class II aaRS and biotin synthetases"/>
    <property type="match status" value="1"/>
</dbReference>
<comment type="catalytic activity">
    <reaction evidence="7">
        <text>L-threonyl-[protein] + ATP = O-phospho-L-threonyl-[protein] + ADP + H(+)</text>
        <dbReference type="Rhea" id="RHEA:46608"/>
        <dbReference type="Rhea" id="RHEA-COMP:11060"/>
        <dbReference type="Rhea" id="RHEA-COMP:11605"/>
        <dbReference type="ChEBI" id="CHEBI:15378"/>
        <dbReference type="ChEBI" id="CHEBI:30013"/>
        <dbReference type="ChEBI" id="CHEBI:30616"/>
        <dbReference type="ChEBI" id="CHEBI:61977"/>
        <dbReference type="ChEBI" id="CHEBI:456216"/>
        <dbReference type="EC" id="2.7.11.1"/>
    </reaction>
</comment>
<dbReference type="Proteomes" id="UP000240830">
    <property type="component" value="Unassembled WGS sequence"/>
</dbReference>
<dbReference type="InterPro" id="IPR011009">
    <property type="entry name" value="Kinase-like_dom_sf"/>
</dbReference>
<dbReference type="EC" id="2.7.11.1" evidence="1"/>
<dbReference type="PROSITE" id="PS00107">
    <property type="entry name" value="PROTEIN_KINASE_ATP"/>
    <property type="match status" value="1"/>
</dbReference>
<dbReference type="Gene3D" id="3.40.50.800">
    <property type="entry name" value="Anticodon-binding domain"/>
    <property type="match status" value="1"/>
</dbReference>
<dbReference type="Pfam" id="PF00069">
    <property type="entry name" value="Pkinase"/>
    <property type="match status" value="3"/>
</dbReference>
<dbReference type="GO" id="GO:0005737">
    <property type="term" value="C:cytoplasm"/>
    <property type="evidence" value="ECO:0007669"/>
    <property type="project" value="TreeGrafter"/>
</dbReference>
<evidence type="ECO:0000256" key="3">
    <source>
        <dbReference type="ARBA" id="ARBA00022679"/>
    </source>
</evidence>
<evidence type="ECO:0000256" key="11">
    <source>
        <dbReference type="PROSITE-ProRule" id="PRU10141"/>
    </source>
</evidence>
<dbReference type="InterPro" id="IPR036621">
    <property type="entry name" value="Anticodon-bd_dom_sf"/>
</dbReference>
<feature type="compositionally biased region" description="Acidic residues" evidence="12">
    <location>
        <begin position="490"/>
        <end position="502"/>
    </location>
</feature>
<keyword evidence="3" id="KW-0808">Transferase</keyword>
<feature type="active site" description="Proton acceptor" evidence="9">
    <location>
        <position position="612"/>
    </location>
</feature>
<gene>
    <name evidence="14" type="ORF">PSACC_01586</name>
</gene>
<evidence type="ECO:0000256" key="9">
    <source>
        <dbReference type="PIRSR" id="PIRSR000660-1"/>
    </source>
</evidence>
<reference evidence="14 15" key="1">
    <citation type="submission" date="2016-10" db="EMBL/GenBank/DDBJ databases">
        <title>The genome of Paramicrosporidium saccamoebae is the missing link in understanding Cryptomycota and Microsporidia evolution.</title>
        <authorList>
            <person name="Quandt C.A."/>
            <person name="Beaudet D."/>
            <person name="Corsaro D."/>
            <person name="Michel R."/>
            <person name="Corradi N."/>
            <person name="James T."/>
        </authorList>
    </citation>
    <scope>NUCLEOTIDE SEQUENCE [LARGE SCALE GENOMIC DNA]</scope>
    <source>
        <strain evidence="14 15">KSL3</strain>
    </source>
</reference>
<dbReference type="GO" id="GO:0005524">
    <property type="term" value="F:ATP binding"/>
    <property type="evidence" value="ECO:0007669"/>
    <property type="project" value="UniProtKB-UniRule"/>
</dbReference>